<reference evidence="3" key="1">
    <citation type="journal article" date="2019" name="Curr. Biol.">
        <title>Genome Sequence of Striga asiatica Provides Insight into the Evolution of Plant Parasitism.</title>
        <authorList>
            <person name="Yoshida S."/>
            <person name="Kim S."/>
            <person name="Wafula E.K."/>
            <person name="Tanskanen J."/>
            <person name="Kim Y.M."/>
            <person name="Honaas L."/>
            <person name="Yang Z."/>
            <person name="Spallek T."/>
            <person name="Conn C.E."/>
            <person name="Ichihashi Y."/>
            <person name="Cheong K."/>
            <person name="Cui S."/>
            <person name="Der J.P."/>
            <person name="Gundlach H."/>
            <person name="Jiao Y."/>
            <person name="Hori C."/>
            <person name="Ishida J.K."/>
            <person name="Kasahara H."/>
            <person name="Kiba T."/>
            <person name="Kim M.S."/>
            <person name="Koo N."/>
            <person name="Laohavisit A."/>
            <person name="Lee Y.H."/>
            <person name="Lumba S."/>
            <person name="McCourt P."/>
            <person name="Mortimer J.C."/>
            <person name="Mutuku J.M."/>
            <person name="Nomura T."/>
            <person name="Sasaki-Sekimoto Y."/>
            <person name="Seto Y."/>
            <person name="Wang Y."/>
            <person name="Wakatake T."/>
            <person name="Sakakibara H."/>
            <person name="Demura T."/>
            <person name="Yamaguchi S."/>
            <person name="Yoneyama K."/>
            <person name="Manabe R.I."/>
            <person name="Nelson D.C."/>
            <person name="Schulman A.H."/>
            <person name="Timko M.P."/>
            <person name="dePamphilis C.W."/>
            <person name="Choi D."/>
            <person name="Shirasu K."/>
        </authorList>
    </citation>
    <scope>NUCLEOTIDE SEQUENCE [LARGE SCALE GENOMIC DNA]</scope>
    <source>
        <strain evidence="3">cv. UVA1</strain>
    </source>
</reference>
<name>A0A5A7QD98_STRAF</name>
<dbReference type="Proteomes" id="UP000325081">
    <property type="component" value="Unassembled WGS sequence"/>
</dbReference>
<proteinExistence type="predicted"/>
<keyword evidence="3" id="KW-1185">Reference proteome</keyword>
<organism evidence="2 3">
    <name type="scientific">Striga asiatica</name>
    <name type="common">Asiatic witchweed</name>
    <name type="synonym">Buchnera asiatica</name>
    <dbReference type="NCBI Taxonomy" id="4170"/>
    <lineage>
        <taxon>Eukaryota</taxon>
        <taxon>Viridiplantae</taxon>
        <taxon>Streptophyta</taxon>
        <taxon>Embryophyta</taxon>
        <taxon>Tracheophyta</taxon>
        <taxon>Spermatophyta</taxon>
        <taxon>Magnoliopsida</taxon>
        <taxon>eudicotyledons</taxon>
        <taxon>Gunneridae</taxon>
        <taxon>Pentapetalae</taxon>
        <taxon>asterids</taxon>
        <taxon>lamiids</taxon>
        <taxon>Lamiales</taxon>
        <taxon>Orobanchaceae</taxon>
        <taxon>Buchnereae</taxon>
        <taxon>Striga</taxon>
    </lineage>
</organism>
<gene>
    <name evidence="2" type="ORF">STAS_20083</name>
</gene>
<protein>
    <submittedName>
        <fullName evidence="2">Lipid-transfer protein</fullName>
    </submittedName>
</protein>
<dbReference type="AlphaFoldDB" id="A0A5A7QD98"/>
<evidence type="ECO:0000313" key="3">
    <source>
        <dbReference type="Proteomes" id="UP000325081"/>
    </source>
</evidence>
<dbReference type="EMBL" id="BKCP01006527">
    <property type="protein sequence ID" value="GER43239.1"/>
    <property type="molecule type" value="Genomic_DNA"/>
</dbReference>
<feature type="transmembrane region" description="Helical" evidence="1">
    <location>
        <begin position="204"/>
        <end position="227"/>
    </location>
</feature>
<evidence type="ECO:0000256" key="1">
    <source>
        <dbReference type="SAM" id="Phobius"/>
    </source>
</evidence>
<comment type="caution">
    <text evidence="2">The sequence shown here is derived from an EMBL/GenBank/DDBJ whole genome shotgun (WGS) entry which is preliminary data.</text>
</comment>
<accession>A0A5A7QD98</accession>
<keyword evidence="1" id="KW-0812">Transmembrane</keyword>
<feature type="transmembrane region" description="Helical" evidence="1">
    <location>
        <begin position="161"/>
        <end position="184"/>
    </location>
</feature>
<keyword evidence="1" id="KW-0472">Membrane</keyword>
<evidence type="ECO:0000313" key="2">
    <source>
        <dbReference type="EMBL" id="GER43239.1"/>
    </source>
</evidence>
<keyword evidence="1" id="KW-1133">Transmembrane helix</keyword>
<sequence length="249" mass="28167">MQFQNRRKNRHYKTNTENEKIEIGQHKQNTNTHPNSAQHMYLRGGEVVVGEQRIYRDDDLGDDGARGGVGGERRQGLVVVVALHGARDHGRTLHEPHVSLRLARLYVAAAGVPVRFIRHGSIADLPVRKMHDQRLLDVTMDNIVFDNFGKILKLRTLCKSIAYLSFTFGDYIVILLVSSIRSIHLDCATVLLLTNLSIYVELDLFGIGLEVGVILSYNIECLAKLALNRGKYDKRHNLYSINVIKLKTD</sequence>